<evidence type="ECO:0000259" key="12">
    <source>
        <dbReference type="PROSITE" id="PS50111"/>
    </source>
</evidence>
<keyword evidence="3" id="KW-0488">Methylation</keyword>
<evidence type="ECO:0000256" key="7">
    <source>
        <dbReference type="ARBA" id="ARBA00022989"/>
    </source>
</evidence>
<feature type="domain" description="PAS" evidence="13">
    <location>
        <begin position="25"/>
        <end position="60"/>
    </location>
</feature>
<dbReference type="EMBL" id="JABBFW010000040">
    <property type="protein sequence ID" value="NML18779.1"/>
    <property type="molecule type" value="Genomic_DNA"/>
</dbReference>
<dbReference type="InterPro" id="IPR035965">
    <property type="entry name" value="PAS-like_dom_sf"/>
</dbReference>
<keyword evidence="8 11" id="KW-0472">Membrane</keyword>
<organism evidence="14 15">
    <name type="scientific">Azohydromonas caseinilytica</name>
    <dbReference type="NCBI Taxonomy" id="2728836"/>
    <lineage>
        <taxon>Bacteria</taxon>
        <taxon>Pseudomonadati</taxon>
        <taxon>Pseudomonadota</taxon>
        <taxon>Betaproteobacteria</taxon>
        <taxon>Burkholderiales</taxon>
        <taxon>Sphaerotilaceae</taxon>
        <taxon>Azohydromonas</taxon>
    </lineage>
</organism>
<dbReference type="GO" id="GO:0007165">
    <property type="term" value="P:signal transduction"/>
    <property type="evidence" value="ECO:0007669"/>
    <property type="project" value="UniProtKB-KW"/>
</dbReference>
<dbReference type="Pfam" id="PF08447">
    <property type="entry name" value="PAS_3"/>
    <property type="match status" value="1"/>
</dbReference>
<evidence type="ECO:0000256" key="11">
    <source>
        <dbReference type="SAM" id="Phobius"/>
    </source>
</evidence>
<evidence type="ECO:0000256" key="8">
    <source>
        <dbReference type="ARBA" id="ARBA00023136"/>
    </source>
</evidence>
<dbReference type="FunFam" id="3.30.450.20:FF:000046">
    <property type="entry name" value="Aerotaxis sensor receptor"/>
    <property type="match status" value="1"/>
</dbReference>
<keyword evidence="4" id="KW-0145">Chemotaxis</keyword>
<comment type="caution">
    <text evidence="14">The sequence shown here is derived from an EMBL/GenBank/DDBJ whole genome shotgun (WGS) entry which is preliminary data.</text>
</comment>
<protein>
    <submittedName>
        <fullName evidence="14">PAS domain-containing protein</fullName>
    </submittedName>
</protein>
<keyword evidence="6 11" id="KW-0812">Transmembrane</keyword>
<evidence type="ECO:0000256" key="9">
    <source>
        <dbReference type="ARBA" id="ARBA00029447"/>
    </source>
</evidence>
<reference evidence="14 15" key="1">
    <citation type="submission" date="2020-04" db="EMBL/GenBank/DDBJ databases">
        <title>Azohydromonas sp. isolated from soil.</title>
        <authorList>
            <person name="Dahal R.H."/>
        </authorList>
    </citation>
    <scope>NUCLEOTIDE SEQUENCE [LARGE SCALE GENOMIC DNA]</scope>
    <source>
        <strain evidence="14 15">G-1-1-14</strain>
    </source>
</reference>
<dbReference type="PRINTS" id="PR00260">
    <property type="entry name" value="CHEMTRNSDUCR"/>
</dbReference>
<sequence>MRVNEPVTQSEFLFPSGATLMSTTDTRGHITYANEAFIAVSGFSREEIEGRPHNLVRHPDMPREAFADMWATLKGGEPWTALVKNRRKNGDHYWVRANAIPVVRDGQAQGYMSVRTQPGREEVAAAEALYAGLREGRADCRLHKGLVLRKGLRGWRSVLQTLSVRWRIRGALGALLPVVTLAAWGAGLAGGALAGFAAVLAAGLLLAGWGLEAQIARPLEQLREQAIKVVTGENRMAAPMERVDEIGMTLRCIGQLGLMFRWLIDDVSQQVGAVRQAAAEIAQGNADLSNRTEQAAGSVQETASSMEQMAVTVRHGADTAAQAERLSGLARDAAARGGQAMAEVVATMGDIASSSHQIADIVGLIDSIAFQTNILALNAAVEAARAGEQGRGFAVVAGEVRALAQRSAAAARDIKGLIGNSAQMVDAGTTLVAEAGQAMAGIEAQVRQVSSLIGELSAATAQLHGGISGINLAVSHLDQVTQQNAALVEQSAGASDSLSRQTARLEQAVAAFSAAAVPAEAGTAVAPVVNARRPATERVPHQGLSPLAALGVV</sequence>
<comment type="subcellular location">
    <subcellularLocation>
        <location evidence="1">Cell inner membrane</location>
        <topology evidence="1">Multi-pass membrane protein</topology>
    </subcellularLocation>
</comment>
<evidence type="ECO:0000313" key="15">
    <source>
        <dbReference type="Proteomes" id="UP000574067"/>
    </source>
</evidence>
<dbReference type="Pfam" id="PF00015">
    <property type="entry name" value="MCPsignal"/>
    <property type="match status" value="1"/>
</dbReference>
<dbReference type="SMART" id="SM00283">
    <property type="entry name" value="MA"/>
    <property type="match status" value="1"/>
</dbReference>
<dbReference type="PROSITE" id="PS50112">
    <property type="entry name" value="PAS"/>
    <property type="match status" value="1"/>
</dbReference>
<dbReference type="InterPro" id="IPR004090">
    <property type="entry name" value="Chemotax_Me-accpt_rcpt"/>
</dbReference>
<evidence type="ECO:0000256" key="2">
    <source>
        <dbReference type="ARBA" id="ARBA00022475"/>
    </source>
</evidence>
<evidence type="ECO:0000256" key="4">
    <source>
        <dbReference type="ARBA" id="ARBA00022500"/>
    </source>
</evidence>
<dbReference type="GO" id="GO:0005886">
    <property type="term" value="C:plasma membrane"/>
    <property type="evidence" value="ECO:0007669"/>
    <property type="project" value="UniProtKB-SubCell"/>
</dbReference>
<feature type="domain" description="Methyl-accepting transducer" evidence="12">
    <location>
        <begin position="270"/>
        <end position="499"/>
    </location>
</feature>
<dbReference type="SUPFAM" id="SSF55785">
    <property type="entry name" value="PYP-like sensor domain (PAS domain)"/>
    <property type="match status" value="1"/>
</dbReference>
<dbReference type="Gene3D" id="3.30.450.20">
    <property type="entry name" value="PAS domain"/>
    <property type="match status" value="1"/>
</dbReference>
<dbReference type="AlphaFoldDB" id="A0A848FKC6"/>
<comment type="similarity">
    <text evidence="9">Belongs to the methyl-accepting chemotaxis (MCP) protein family.</text>
</comment>
<evidence type="ECO:0000259" key="13">
    <source>
        <dbReference type="PROSITE" id="PS50112"/>
    </source>
</evidence>
<dbReference type="InterPro" id="IPR004089">
    <property type="entry name" value="MCPsignal_dom"/>
</dbReference>
<dbReference type="InterPro" id="IPR013655">
    <property type="entry name" value="PAS_fold_3"/>
</dbReference>
<dbReference type="PANTHER" id="PTHR43531">
    <property type="entry name" value="PROTEIN ICFG"/>
    <property type="match status" value="1"/>
</dbReference>
<name>A0A848FKC6_9BURK</name>
<dbReference type="CDD" id="cd11386">
    <property type="entry name" value="MCP_signal"/>
    <property type="match status" value="1"/>
</dbReference>
<dbReference type="SUPFAM" id="SSF58104">
    <property type="entry name" value="Methyl-accepting chemotaxis protein (MCP) signaling domain"/>
    <property type="match status" value="1"/>
</dbReference>
<dbReference type="GO" id="GO:0004888">
    <property type="term" value="F:transmembrane signaling receptor activity"/>
    <property type="evidence" value="ECO:0007669"/>
    <property type="project" value="InterPro"/>
</dbReference>
<dbReference type="CDD" id="cd00130">
    <property type="entry name" value="PAS"/>
    <property type="match status" value="1"/>
</dbReference>
<evidence type="ECO:0000256" key="5">
    <source>
        <dbReference type="ARBA" id="ARBA00022519"/>
    </source>
</evidence>
<keyword evidence="10" id="KW-0807">Transducer</keyword>
<proteinExistence type="inferred from homology"/>
<gene>
    <name evidence="14" type="ORF">HHL10_27800</name>
</gene>
<evidence type="ECO:0000313" key="14">
    <source>
        <dbReference type="EMBL" id="NML18779.1"/>
    </source>
</evidence>
<evidence type="ECO:0000256" key="1">
    <source>
        <dbReference type="ARBA" id="ARBA00004429"/>
    </source>
</evidence>
<dbReference type="InterPro" id="IPR000014">
    <property type="entry name" value="PAS"/>
</dbReference>
<keyword evidence="2" id="KW-1003">Cell membrane</keyword>
<evidence type="ECO:0000256" key="6">
    <source>
        <dbReference type="ARBA" id="ARBA00022692"/>
    </source>
</evidence>
<dbReference type="GO" id="GO:0052131">
    <property type="term" value="P:positive aerotaxis"/>
    <property type="evidence" value="ECO:0007669"/>
    <property type="project" value="UniProtKB-ARBA"/>
</dbReference>
<dbReference type="NCBIfam" id="TIGR00229">
    <property type="entry name" value="sensory_box"/>
    <property type="match status" value="1"/>
</dbReference>
<feature type="transmembrane region" description="Helical" evidence="11">
    <location>
        <begin position="166"/>
        <end position="186"/>
    </location>
</feature>
<evidence type="ECO:0000256" key="10">
    <source>
        <dbReference type="PROSITE-ProRule" id="PRU00284"/>
    </source>
</evidence>
<dbReference type="Gene3D" id="1.10.287.950">
    <property type="entry name" value="Methyl-accepting chemotaxis protein"/>
    <property type="match status" value="1"/>
</dbReference>
<dbReference type="RefSeq" id="WP_169163672.1">
    <property type="nucleotide sequence ID" value="NZ_JABBFW010000040.1"/>
</dbReference>
<keyword evidence="7 11" id="KW-1133">Transmembrane helix</keyword>
<dbReference type="PROSITE" id="PS50111">
    <property type="entry name" value="CHEMOTAXIS_TRANSDUC_2"/>
    <property type="match status" value="1"/>
</dbReference>
<evidence type="ECO:0000256" key="3">
    <source>
        <dbReference type="ARBA" id="ARBA00022481"/>
    </source>
</evidence>
<dbReference type="FunFam" id="1.10.287.950:FF:000001">
    <property type="entry name" value="Methyl-accepting chemotaxis sensory transducer"/>
    <property type="match status" value="1"/>
</dbReference>
<keyword evidence="15" id="KW-1185">Reference proteome</keyword>
<accession>A0A848FKC6</accession>
<keyword evidence="5" id="KW-0997">Cell inner membrane</keyword>
<dbReference type="InterPro" id="IPR051310">
    <property type="entry name" value="MCP_chemotaxis"/>
</dbReference>
<dbReference type="Proteomes" id="UP000574067">
    <property type="component" value="Unassembled WGS sequence"/>
</dbReference>
<dbReference type="PANTHER" id="PTHR43531:SF7">
    <property type="entry name" value="AEROTAXIS RECEPTOR"/>
    <property type="match status" value="1"/>
</dbReference>